<keyword evidence="2" id="KW-0964">Secreted</keyword>
<dbReference type="InterPro" id="IPR011626">
    <property type="entry name" value="Alpha-macroglobulin_TED"/>
</dbReference>
<keyword evidence="3" id="KW-1015">Disulfide bond</keyword>
<dbReference type="Gene3D" id="1.50.10.20">
    <property type="match status" value="1"/>
</dbReference>
<keyword evidence="6" id="KW-1185">Reference proteome</keyword>
<dbReference type="InterPro" id="IPR050473">
    <property type="entry name" value="A2M/Complement_sys"/>
</dbReference>
<comment type="subcellular location">
    <subcellularLocation>
        <location evidence="1">Secreted</location>
    </subcellularLocation>
</comment>
<dbReference type="Proteomes" id="UP001152622">
    <property type="component" value="Chromosome 6"/>
</dbReference>
<accession>A0A9Q1FEC5</accession>
<dbReference type="InterPro" id="IPR036595">
    <property type="entry name" value="A-macroglobulin_rcpt-bd_sf"/>
</dbReference>
<dbReference type="PROSITE" id="PS50189">
    <property type="entry name" value="NTR"/>
    <property type="match status" value="1"/>
</dbReference>
<comment type="caution">
    <text evidence="5">The sequence shown here is derived from an EMBL/GenBank/DDBJ whole genome shotgun (WGS) entry which is preliminary data.</text>
</comment>
<dbReference type="Gene3D" id="2.60.40.690">
    <property type="entry name" value="Alpha-macroglobulin, receptor-binding domain"/>
    <property type="match status" value="1"/>
</dbReference>
<dbReference type="InterPro" id="IPR001134">
    <property type="entry name" value="Netrin_domain"/>
</dbReference>
<dbReference type="Pfam" id="PF01759">
    <property type="entry name" value="NTR"/>
    <property type="match status" value="1"/>
</dbReference>
<dbReference type="Gene3D" id="2.60.120.1540">
    <property type="match status" value="1"/>
</dbReference>
<dbReference type="InterPro" id="IPR008930">
    <property type="entry name" value="Terpenoid_cyclase/PrenylTrfase"/>
</dbReference>
<dbReference type="PANTHER" id="PTHR11412:SF81">
    <property type="entry name" value="COMPLEMENT C3"/>
    <property type="match status" value="1"/>
</dbReference>
<dbReference type="SMART" id="SM01361">
    <property type="entry name" value="A2M_recep"/>
    <property type="match status" value="1"/>
</dbReference>
<dbReference type="InterPro" id="IPR009048">
    <property type="entry name" value="A-macroglobulin_rcpt-bd"/>
</dbReference>
<evidence type="ECO:0000259" key="4">
    <source>
        <dbReference type="PROSITE" id="PS50189"/>
    </source>
</evidence>
<dbReference type="FunFam" id="2.40.50.120:FF:000013">
    <property type="entry name" value="Complement C3"/>
    <property type="match status" value="1"/>
</dbReference>
<evidence type="ECO:0000313" key="5">
    <source>
        <dbReference type="EMBL" id="KAJ8356612.1"/>
    </source>
</evidence>
<dbReference type="Pfam" id="PF07678">
    <property type="entry name" value="TED_complement"/>
    <property type="match status" value="1"/>
</dbReference>
<dbReference type="SUPFAM" id="SSF48239">
    <property type="entry name" value="Terpenoid cyclases/Protein prenyltransferases"/>
    <property type="match status" value="1"/>
</dbReference>
<evidence type="ECO:0000313" key="6">
    <source>
        <dbReference type="Proteomes" id="UP001152622"/>
    </source>
</evidence>
<dbReference type="InterPro" id="IPR008993">
    <property type="entry name" value="TIMP-like_OB-fold"/>
</dbReference>
<gene>
    <name evidence="5" type="ORF">SKAU_G00194060</name>
</gene>
<dbReference type="OrthoDB" id="6359008at2759"/>
<dbReference type="SMART" id="SM00643">
    <property type="entry name" value="C345C"/>
    <property type="match status" value="1"/>
</dbReference>
<dbReference type="SUPFAM" id="SSF49410">
    <property type="entry name" value="Alpha-macroglobulin receptor domain"/>
    <property type="match status" value="1"/>
</dbReference>
<dbReference type="AlphaFoldDB" id="A0A9Q1FEC5"/>
<dbReference type="SUPFAM" id="SSF50242">
    <property type="entry name" value="TIMP-like"/>
    <property type="match status" value="1"/>
</dbReference>
<dbReference type="Gene3D" id="2.40.50.120">
    <property type="match status" value="1"/>
</dbReference>
<dbReference type="GO" id="GO:0005615">
    <property type="term" value="C:extracellular space"/>
    <property type="evidence" value="ECO:0007669"/>
    <property type="project" value="InterPro"/>
</dbReference>
<dbReference type="Pfam" id="PF07677">
    <property type="entry name" value="A2M_recep"/>
    <property type="match status" value="1"/>
</dbReference>
<evidence type="ECO:0000256" key="3">
    <source>
        <dbReference type="ARBA" id="ARBA00023157"/>
    </source>
</evidence>
<feature type="domain" description="NTR" evidence="4">
    <location>
        <begin position="457"/>
        <end position="584"/>
    </location>
</feature>
<protein>
    <recommendedName>
        <fullName evidence="4">NTR domain-containing protein</fullName>
    </recommendedName>
</protein>
<evidence type="ECO:0000256" key="1">
    <source>
        <dbReference type="ARBA" id="ARBA00004613"/>
    </source>
</evidence>
<sequence>MVTDGAGWRDCAALWLPSIEKEKSVARSTRQNRDVYCTGRLHRTLVDLLATQFPHINLRFQPVDNTFRPQEENYQQGGVRGKDSDASMTAFVLSAMQESRHICASSLSDSMKKASEFLSRRIQSLTNPYAVAITAYALGNEGNHQLDILNRFSSEKTHWPVPGSHLSTLEATGYALLALVKAKEFDQARHVIRWLTKHKFHNRGLGSTQATITVFQAVAVYMSEVSDVKNIYLQVNLSVASRSKPVRWTFNWDNAHHTRSERIHLEENLTVTAKGTGQGTLSVMTIYNALPEEKEPECMNFELEVKLEKEPHVTNEGALETYKLSIEMIYQSSNRDATMSVLDITMLTGFIADKTDLYRLTSGRDRYVQKIEMDKQLSEKGSLILYLDKVSHQLSDRVVFRIHKMNRVGLLQPAAVSLYEYNSMESRCTKFYHPEKKDGALNRICHENVCRCAEENCSYQKKRNVDGLEREAAACEARMDYVYKVKVVHANLSYTTDRFTVLVDDVIKEGTDSGVKGKNRTFLAHPYCREAINLTEGEAYLIMGKSVDLIKGEDRLMYMLGGGTWIEHCPMEMECLEPVYRCQE</sequence>
<dbReference type="EMBL" id="JAINUF010000006">
    <property type="protein sequence ID" value="KAJ8356612.1"/>
    <property type="molecule type" value="Genomic_DNA"/>
</dbReference>
<name>A0A9Q1FEC5_SYNKA</name>
<organism evidence="5 6">
    <name type="scientific">Synaphobranchus kaupii</name>
    <name type="common">Kaup's arrowtooth eel</name>
    <dbReference type="NCBI Taxonomy" id="118154"/>
    <lineage>
        <taxon>Eukaryota</taxon>
        <taxon>Metazoa</taxon>
        <taxon>Chordata</taxon>
        <taxon>Craniata</taxon>
        <taxon>Vertebrata</taxon>
        <taxon>Euteleostomi</taxon>
        <taxon>Actinopterygii</taxon>
        <taxon>Neopterygii</taxon>
        <taxon>Teleostei</taxon>
        <taxon>Anguilliformes</taxon>
        <taxon>Synaphobranchidae</taxon>
        <taxon>Synaphobranchus</taxon>
    </lineage>
</organism>
<dbReference type="InterPro" id="IPR048848">
    <property type="entry name" value="C3_CUB2"/>
</dbReference>
<reference evidence="5" key="1">
    <citation type="journal article" date="2023" name="Science">
        <title>Genome structures resolve the early diversification of teleost fishes.</title>
        <authorList>
            <person name="Parey E."/>
            <person name="Louis A."/>
            <person name="Montfort J."/>
            <person name="Bouchez O."/>
            <person name="Roques C."/>
            <person name="Iampietro C."/>
            <person name="Lluch J."/>
            <person name="Castinel A."/>
            <person name="Donnadieu C."/>
            <person name="Desvignes T."/>
            <person name="Floi Bucao C."/>
            <person name="Jouanno E."/>
            <person name="Wen M."/>
            <person name="Mejri S."/>
            <person name="Dirks R."/>
            <person name="Jansen H."/>
            <person name="Henkel C."/>
            <person name="Chen W.J."/>
            <person name="Zahm M."/>
            <person name="Cabau C."/>
            <person name="Klopp C."/>
            <person name="Thompson A.W."/>
            <person name="Robinson-Rechavi M."/>
            <person name="Braasch I."/>
            <person name="Lecointre G."/>
            <person name="Bobe J."/>
            <person name="Postlethwait J.H."/>
            <person name="Berthelot C."/>
            <person name="Roest Crollius H."/>
            <person name="Guiguen Y."/>
        </authorList>
    </citation>
    <scope>NUCLEOTIDE SEQUENCE</scope>
    <source>
        <strain evidence="5">WJC10195</strain>
    </source>
</reference>
<dbReference type="Pfam" id="PF21308">
    <property type="entry name" value="C3_CUB2"/>
    <property type="match status" value="1"/>
</dbReference>
<evidence type="ECO:0000256" key="2">
    <source>
        <dbReference type="ARBA" id="ARBA00022525"/>
    </source>
</evidence>
<dbReference type="InterPro" id="IPR018933">
    <property type="entry name" value="Netrin_module_non-TIMP"/>
</dbReference>
<dbReference type="PANTHER" id="PTHR11412">
    <property type="entry name" value="MACROGLOBULIN / COMPLEMENT"/>
    <property type="match status" value="1"/>
</dbReference>
<proteinExistence type="predicted"/>